<keyword evidence="3 8" id="KW-0547">Nucleotide-binding</keyword>
<dbReference type="STRING" id="391936.S7S_02825"/>
<dbReference type="CDD" id="cd04088">
    <property type="entry name" value="EFG_mtEFG_II"/>
    <property type="match status" value="1"/>
</dbReference>
<evidence type="ECO:0000259" key="9">
    <source>
        <dbReference type="PROSITE" id="PS51722"/>
    </source>
</evidence>
<dbReference type="InterPro" id="IPR005517">
    <property type="entry name" value="Transl_elong_EFG/EF2_IV"/>
</dbReference>
<dbReference type="RefSeq" id="WP_008740419.1">
    <property type="nucleotide sequence ID" value="NZ_CP004387.1"/>
</dbReference>
<dbReference type="GO" id="GO:0003746">
    <property type="term" value="F:translation elongation factor activity"/>
    <property type="evidence" value="ECO:0007669"/>
    <property type="project" value="UniProtKB-UniRule"/>
</dbReference>
<dbReference type="InterPro" id="IPR005225">
    <property type="entry name" value="Small_GTP-bd"/>
</dbReference>
<dbReference type="SMART" id="SM00838">
    <property type="entry name" value="EFG_C"/>
    <property type="match status" value="1"/>
</dbReference>
<dbReference type="InterPro" id="IPR041095">
    <property type="entry name" value="EFG_II"/>
</dbReference>
<dbReference type="NCBIfam" id="NF009381">
    <property type="entry name" value="PRK12740.1-5"/>
    <property type="match status" value="1"/>
</dbReference>
<reference evidence="10 11" key="1">
    <citation type="journal article" date="2012" name="J. Bacteriol.">
        <title>Genome sequence of an alkane-degrading bacterium, Alcanivorax pacificus type strain W11-5, isolated from deep sea sediment.</title>
        <authorList>
            <person name="Lai Q."/>
            <person name="Shao Z."/>
        </authorList>
    </citation>
    <scope>NUCLEOTIDE SEQUENCE [LARGE SCALE GENOMIC DNA]</scope>
    <source>
        <strain evidence="10 11">W11-5</strain>
    </source>
</reference>
<dbReference type="HAMAP" id="MF_00054_B">
    <property type="entry name" value="EF_G_EF_2_B"/>
    <property type="match status" value="1"/>
</dbReference>
<dbReference type="Gene3D" id="3.30.70.240">
    <property type="match status" value="1"/>
</dbReference>
<dbReference type="Gene3D" id="3.30.70.870">
    <property type="entry name" value="Elongation Factor G (Translational Gtpase), domain 3"/>
    <property type="match status" value="1"/>
</dbReference>
<dbReference type="InterPro" id="IPR027417">
    <property type="entry name" value="P-loop_NTPase"/>
</dbReference>
<keyword evidence="5 8" id="KW-0648">Protein biosynthesis</keyword>
<dbReference type="FunFam" id="3.40.50.300:FF:000029">
    <property type="entry name" value="Elongation factor G"/>
    <property type="match status" value="1"/>
</dbReference>
<dbReference type="InterPro" id="IPR031157">
    <property type="entry name" value="G_TR_CS"/>
</dbReference>
<dbReference type="NCBIfam" id="TIGR00231">
    <property type="entry name" value="small_GTP"/>
    <property type="match status" value="1"/>
</dbReference>
<dbReference type="InterPro" id="IPR000640">
    <property type="entry name" value="EFG_V-like"/>
</dbReference>
<dbReference type="FunFam" id="3.30.70.240:FF:000001">
    <property type="entry name" value="Elongation factor G"/>
    <property type="match status" value="1"/>
</dbReference>
<dbReference type="CDD" id="cd01886">
    <property type="entry name" value="EF-G"/>
    <property type="match status" value="1"/>
</dbReference>
<sequence length="700" mass="77224">MARKTPLNRYRNIGISAHIDAGKTTTTERILFYTGVSHKIGEVHDGAATMDWMEQEQERGITITSAATTCFWSGMGQQFEQHRVNIIDTPGHVDFTIEVERSMRVLDGAVMVYCAVGGVQPQSETVWRQANKYAVPRIAFVNKMDRTGANFLRVVEQMKKRLGSNAIVMQLPIGQEENFKGVVDLVAMKAIWWNEADQGLTYELQDPPAEMADLCAEYREKLVESAAEANEELMEKYLGGEELTEDEIHSAIRQRVLAGEIVPAFCGSAFKNKGVQAMLDAVVRYLPAPDDVESIRGELPNGEAAERHSSDDEPFAALAFKIATDPFVGSLTFIRAYSGVLNSGETVLNATKDKKERIGRLLQMHANSREEIKEVRAGDICACVGLKDVTTGETLCALDQPIILERMEFPEPVISVAVEPKSKADQEKMGIALGRLAQEDPSFRVRSDEESGQTIISGMGELHLEIIVDRMKREFNVEANIGAPQVAYRETITKSVEAEGKFVKQSGGRGQYGHVRVRLEPLGADNEEEFIFVEEIHGGVVPKEYFSAIEKGVREQLKSGVLAGFPVLGVKATLYDGSYHEVDSNENAFRMAGALAVREGAPKAGIVLLEPMMKVEVETPEDYMGDIMGDLNRRRGIVQGMEDLPGGGKQLHAEVPLSEMFGYATALRSASQGRATYSMEFIRYAETPNNVAQEVIKSRG</sequence>
<feature type="binding site" evidence="8">
    <location>
        <begin position="88"/>
        <end position="92"/>
    </location>
    <ligand>
        <name>GTP</name>
        <dbReference type="ChEBI" id="CHEBI:37565"/>
    </ligand>
</feature>
<dbReference type="Pfam" id="PF00009">
    <property type="entry name" value="GTP_EFTU"/>
    <property type="match status" value="1"/>
</dbReference>
<evidence type="ECO:0000256" key="6">
    <source>
        <dbReference type="ARBA" id="ARBA00023134"/>
    </source>
</evidence>
<dbReference type="GO" id="GO:0003924">
    <property type="term" value="F:GTPase activity"/>
    <property type="evidence" value="ECO:0007669"/>
    <property type="project" value="InterPro"/>
</dbReference>
<dbReference type="InterPro" id="IPR009022">
    <property type="entry name" value="EFG_III"/>
</dbReference>
<dbReference type="GO" id="GO:0097216">
    <property type="term" value="F:guanosine tetraphosphate binding"/>
    <property type="evidence" value="ECO:0007669"/>
    <property type="project" value="UniProtKB-ARBA"/>
</dbReference>
<feature type="binding site" evidence="8">
    <location>
        <begin position="142"/>
        <end position="145"/>
    </location>
    <ligand>
        <name>GTP</name>
        <dbReference type="ChEBI" id="CHEBI:37565"/>
    </ligand>
</feature>
<dbReference type="GO" id="GO:0032790">
    <property type="term" value="P:ribosome disassembly"/>
    <property type="evidence" value="ECO:0007669"/>
    <property type="project" value="TreeGrafter"/>
</dbReference>
<dbReference type="CDD" id="cd03713">
    <property type="entry name" value="EFG_mtEFG_C"/>
    <property type="match status" value="1"/>
</dbReference>
<dbReference type="CDD" id="cd01434">
    <property type="entry name" value="EFG_mtEFG1_IV"/>
    <property type="match status" value="1"/>
</dbReference>
<organism evidence="10 11">
    <name type="scientific">Isoalcanivorax pacificus W11-5</name>
    <dbReference type="NCBI Taxonomy" id="391936"/>
    <lineage>
        <taxon>Bacteria</taxon>
        <taxon>Pseudomonadati</taxon>
        <taxon>Pseudomonadota</taxon>
        <taxon>Gammaproteobacteria</taxon>
        <taxon>Oceanospirillales</taxon>
        <taxon>Alcanivoracaceae</taxon>
        <taxon>Isoalcanivorax</taxon>
    </lineage>
</organism>
<dbReference type="InterPro" id="IPR047872">
    <property type="entry name" value="EFG_IV"/>
</dbReference>
<evidence type="ECO:0000256" key="8">
    <source>
        <dbReference type="HAMAP-Rule" id="MF_00054"/>
    </source>
</evidence>
<dbReference type="CDD" id="cd16262">
    <property type="entry name" value="EFG_III"/>
    <property type="match status" value="1"/>
</dbReference>
<dbReference type="EMBL" id="CP004387">
    <property type="protein sequence ID" value="AJD46987.1"/>
    <property type="molecule type" value="Genomic_DNA"/>
</dbReference>
<dbReference type="InterPro" id="IPR004161">
    <property type="entry name" value="EFTu-like_2"/>
</dbReference>
<dbReference type="HOGENOM" id="CLU_002794_4_1_6"/>
<dbReference type="InterPro" id="IPR035647">
    <property type="entry name" value="EFG_III/V"/>
</dbReference>
<keyword evidence="8" id="KW-0963">Cytoplasm</keyword>
<evidence type="ECO:0000313" key="10">
    <source>
        <dbReference type="EMBL" id="AJD46987.1"/>
    </source>
</evidence>
<name>A0A0B4XKW4_9GAMM</name>
<dbReference type="OrthoDB" id="9804431at2"/>
<dbReference type="Pfam" id="PF14492">
    <property type="entry name" value="EFG_III"/>
    <property type="match status" value="1"/>
</dbReference>
<evidence type="ECO:0000256" key="7">
    <source>
        <dbReference type="ARBA" id="ARBA00024731"/>
    </source>
</evidence>
<dbReference type="PANTHER" id="PTHR43261">
    <property type="entry name" value="TRANSLATION ELONGATION FACTOR G-RELATED"/>
    <property type="match status" value="1"/>
</dbReference>
<dbReference type="PROSITE" id="PS51722">
    <property type="entry name" value="G_TR_2"/>
    <property type="match status" value="1"/>
</dbReference>
<dbReference type="FunFam" id="3.30.70.870:FF:000001">
    <property type="entry name" value="Elongation factor G"/>
    <property type="match status" value="1"/>
</dbReference>
<dbReference type="PANTHER" id="PTHR43261:SF1">
    <property type="entry name" value="RIBOSOME-RELEASING FACTOR 2, MITOCHONDRIAL"/>
    <property type="match status" value="1"/>
</dbReference>
<dbReference type="PRINTS" id="PR00315">
    <property type="entry name" value="ELONGATNFCT"/>
</dbReference>
<evidence type="ECO:0000256" key="3">
    <source>
        <dbReference type="ARBA" id="ARBA00022741"/>
    </source>
</evidence>
<evidence type="ECO:0000313" key="11">
    <source>
        <dbReference type="Proteomes" id="UP000006764"/>
    </source>
</evidence>
<dbReference type="GO" id="GO:0005737">
    <property type="term" value="C:cytoplasm"/>
    <property type="evidence" value="ECO:0007669"/>
    <property type="project" value="UniProtKB-SubCell"/>
</dbReference>
<keyword evidence="11" id="KW-1185">Reference proteome</keyword>
<dbReference type="SMART" id="SM00889">
    <property type="entry name" value="EFG_IV"/>
    <property type="match status" value="1"/>
</dbReference>
<dbReference type="Gene3D" id="3.30.230.10">
    <property type="match status" value="1"/>
</dbReference>
<dbReference type="SUPFAM" id="SSF50447">
    <property type="entry name" value="Translation proteins"/>
    <property type="match status" value="1"/>
</dbReference>
<dbReference type="SUPFAM" id="SSF54211">
    <property type="entry name" value="Ribosomal protein S5 domain 2-like"/>
    <property type="match status" value="1"/>
</dbReference>
<evidence type="ECO:0000256" key="2">
    <source>
        <dbReference type="ARBA" id="ARBA00017872"/>
    </source>
</evidence>
<dbReference type="GO" id="GO:0005525">
    <property type="term" value="F:GTP binding"/>
    <property type="evidence" value="ECO:0007669"/>
    <property type="project" value="UniProtKB-UniRule"/>
</dbReference>
<comment type="similarity">
    <text evidence="1 8">Belongs to the TRAFAC class translation factor GTPase superfamily. Classic translation factor GTPase family. EF-G/EF-2 subfamily.</text>
</comment>
<dbReference type="KEGG" id="apac:S7S_02825"/>
<evidence type="ECO:0000256" key="4">
    <source>
        <dbReference type="ARBA" id="ARBA00022768"/>
    </source>
</evidence>
<dbReference type="FunFam" id="2.40.30.10:FF:000006">
    <property type="entry name" value="Elongation factor G"/>
    <property type="match status" value="1"/>
</dbReference>
<feature type="domain" description="Tr-type G" evidence="9">
    <location>
        <begin position="8"/>
        <end position="290"/>
    </location>
</feature>
<dbReference type="FunFam" id="3.30.230.10:FF:000003">
    <property type="entry name" value="Elongation factor G"/>
    <property type="match status" value="1"/>
</dbReference>
<evidence type="ECO:0000256" key="1">
    <source>
        <dbReference type="ARBA" id="ARBA00005870"/>
    </source>
</evidence>
<dbReference type="InterPro" id="IPR035649">
    <property type="entry name" value="EFG_V"/>
</dbReference>
<protein>
    <recommendedName>
        <fullName evidence="2 8">Elongation factor G</fullName>
        <shortName evidence="8">EF-G</shortName>
    </recommendedName>
</protein>
<dbReference type="InterPro" id="IPR000795">
    <property type="entry name" value="T_Tr_GTP-bd_dom"/>
</dbReference>
<dbReference type="Pfam" id="PF03144">
    <property type="entry name" value="GTP_EFTU_D2"/>
    <property type="match status" value="1"/>
</dbReference>
<keyword evidence="4 8" id="KW-0251">Elongation factor</keyword>
<dbReference type="AlphaFoldDB" id="A0A0B4XKW4"/>
<dbReference type="Pfam" id="PF00679">
    <property type="entry name" value="EFG_C"/>
    <property type="match status" value="1"/>
</dbReference>
<dbReference type="InterPro" id="IPR004540">
    <property type="entry name" value="Transl_elong_EFG/EF2"/>
</dbReference>
<gene>
    <name evidence="8" type="primary">fusA</name>
    <name evidence="10" type="ORF">S7S_02825</name>
</gene>
<proteinExistence type="inferred from homology"/>
<dbReference type="InterPro" id="IPR014721">
    <property type="entry name" value="Ribsml_uS5_D2-typ_fold_subgr"/>
</dbReference>
<comment type="function">
    <text evidence="7 8">Catalyzes the GTP-dependent ribosomal translocation step during translation elongation. During this step, the ribosome changes from the pre-translocational (PRE) to the post-translocational (POST) state as the newly formed A-site-bound peptidyl-tRNA and P-site-bound deacylated tRNA move to the P and E sites, respectively. Catalyzes the coordinated movement of the two tRNA molecules, the mRNA and conformational changes in the ribosome.</text>
</comment>
<dbReference type="Gene3D" id="2.40.30.10">
    <property type="entry name" value="Translation factors"/>
    <property type="match status" value="1"/>
</dbReference>
<accession>A0A0B4XKW4</accession>
<dbReference type="SUPFAM" id="SSF52540">
    <property type="entry name" value="P-loop containing nucleoside triphosphate hydrolases"/>
    <property type="match status" value="1"/>
</dbReference>
<dbReference type="InterPro" id="IPR020568">
    <property type="entry name" value="Ribosomal_Su5_D2-typ_SF"/>
</dbReference>
<dbReference type="InterPro" id="IPR009000">
    <property type="entry name" value="Transl_B-barrel_sf"/>
</dbReference>
<dbReference type="SUPFAM" id="SSF54980">
    <property type="entry name" value="EF-G C-terminal domain-like"/>
    <property type="match status" value="2"/>
</dbReference>
<keyword evidence="6 8" id="KW-0342">GTP-binding</keyword>
<dbReference type="NCBIfam" id="TIGR00484">
    <property type="entry name" value="EF-G"/>
    <property type="match status" value="1"/>
</dbReference>
<dbReference type="Gene3D" id="3.40.50.300">
    <property type="entry name" value="P-loop containing nucleotide triphosphate hydrolases"/>
    <property type="match status" value="1"/>
</dbReference>
<feature type="binding site" evidence="8">
    <location>
        <begin position="17"/>
        <end position="24"/>
    </location>
    <ligand>
        <name>GTP</name>
        <dbReference type="ChEBI" id="CHEBI:37565"/>
    </ligand>
</feature>
<evidence type="ECO:0000256" key="5">
    <source>
        <dbReference type="ARBA" id="ARBA00022917"/>
    </source>
</evidence>
<dbReference type="Proteomes" id="UP000006764">
    <property type="component" value="Chromosome"/>
</dbReference>
<comment type="subcellular location">
    <subcellularLocation>
        <location evidence="8">Cytoplasm</location>
    </subcellularLocation>
</comment>
<dbReference type="Pfam" id="PF03764">
    <property type="entry name" value="EFG_IV"/>
    <property type="match status" value="1"/>
</dbReference>
<dbReference type="PROSITE" id="PS00301">
    <property type="entry name" value="G_TR_1"/>
    <property type="match status" value="1"/>
</dbReference>